<evidence type="ECO:0000313" key="3">
    <source>
        <dbReference type="Proteomes" id="UP000050509"/>
    </source>
</evidence>
<feature type="non-terminal residue" evidence="2">
    <location>
        <position position="149"/>
    </location>
</feature>
<organism evidence="2 3">
    <name type="scientific">Kouleothrix aurantiaca</name>
    <dbReference type="NCBI Taxonomy" id="186479"/>
    <lineage>
        <taxon>Bacteria</taxon>
        <taxon>Bacillati</taxon>
        <taxon>Chloroflexota</taxon>
        <taxon>Chloroflexia</taxon>
        <taxon>Chloroflexales</taxon>
        <taxon>Roseiflexineae</taxon>
        <taxon>Roseiflexaceae</taxon>
        <taxon>Kouleothrix</taxon>
    </lineage>
</organism>
<dbReference type="EMBL" id="LJCR01002449">
    <property type="protein sequence ID" value="KPV48717.1"/>
    <property type="molecule type" value="Genomic_DNA"/>
</dbReference>
<feature type="domain" description="DinB-like" evidence="1">
    <location>
        <begin position="24"/>
        <end position="148"/>
    </location>
</feature>
<reference evidence="2 3" key="1">
    <citation type="submission" date="2015-09" db="EMBL/GenBank/DDBJ databases">
        <title>Draft genome sequence of Kouleothrix aurantiaca JCM 19913.</title>
        <authorList>
            <person name="Hemp J."/>
        </authorList>
    </citation>
    <scope>NUCLEOTIDE SEQUENCE [LARGE SCALE GENOMIC DNA]</scope>
    <source>
        <strain evidence="2 3">COM-B</strain>
    </source>
</reference>
<protein>
    <recommendedName>
        <fullName evidence="1">DinB-like domain-containing protein</fullName>
    </recommendedName>
</protein>
<dbReference type="InterPro" id="IPR024775">
    <property type="entry name" value="DinB-like"/>
</dbReference>
<name>A0A0N8PR22_9CHLR</name>
<dbReference type="AlphaFoldDB" id="A0A0N8PR22"/>
<evidence type="ECO:0000313" key="2">
    <source>
        <dbReference type="EMBL" id="KPV48717.1"/>
    </source>
</evidence>
<evidence type="ECO:0000259" key="1">
    <source>
        <dbReference type="Pfam" id="PF12867"/>
    </source>
</evidence>
<accession>A0A0N8PR22</accession>
<comment type="caution">
    <text evidence="2">The sequence shown here is derived from an EMBL/GenBank/DDBJ whole genome shotgun (WGS) entry which is preliminary data.</text>
</comment>
<dbReference type="Proteomes" id="UP000050509">
    <property type="component" value="Unassembled WGS sequence"/>
</dbReference>
<dbReference type="InterPro" id="IPR034660">
    <property type="entry name" value="DinB/YfiT-like"/>
</dbReference>
<proteinExistence type="predicted"/>
<keyword evidence="3" id="KW-1185">Reference proteome</keyword>
<gene>
    <name evidence="2" type="ORF">SE17_36575</name>
</gene>
<dbReference type="Pfam" id="PF12867">
    <property type="entry name" value="DinB_2"/>
    <property type="match status" value="1"/>
</dbReference>
<dbReference type="SUPFAM" id="SSF109854">
    <property type="entry name" value="DinB/YfiT-like putative metalloenzymes"/>
    <property type="match status" value="1"/>
</dbReference>
<sequence>MNLGEEHTHMPSQAERKTLIDTIRALPERLAALVGGLSDAQLTTQFLAGEWTVAQNVHHLADSHMNSYVRCKLIATEDHPTLKPYDQDRWAAFPDAQSADLSTSLALLQALHARWVTFWESLPADAWARTGNHPESGTVSLDDQLALYA</sequence>
<dbReference type="Gene3D" id="1.20.120.450">
    <property type="entry name" value="dinb family like domain"/>
    <property type="match status" value="1"/>
</dbReference>